<feature type="transmembrane region" description="Helical" evidence="4">
    <location>
        <begin position="85"/>
        <end position="112"/>
    </location>
</feature>
<dbReference type="PANTHER" id="PTHR43065">
    <property type="entry name" value="SENSOR HISTIDINE KINASE"/>
    <property type="match status" value="1"/>
</dbReference>
<dbReference type="CDD" id="cd00075">
    <property type="entry name" value="HATPase"/>
    <property type="match status" value="1"/>
</dbReference>
<dbReference type="RefSeq" id="WP_099914233.1">
    <property type="nucleotide sequence ID" value="NZ_BMHS01000001.1"/>
</dbReference>
<dbReference type="PROSITE" id="PS50109">
    <property type="entry name" value="HIS_KIN"/>
    <property type="match status" value="1"/>
</dbReference>
<keyword evidence="7" id="KW-1185">Reference proteome</keyword>
<sequence length="591" mass="63321">MARWQTLSAESRETFWRSLKTLNASRIVIALVLLLYLGFDAMGARAQGPQLYAETCIAYLATAVVFAMVTLWWRRRFLAQLSLQIACDIAVISLLYVSAGGVRSGLAILYLFPLAGAAILAPLMLALFSASLVTLILIGESAWQVVFWRGEASLTQSGVYGASFFAMVLLVSRLAAKLIGQEELAARRGAELKIEQAVNRIVMADVGDGILVVGSDGHVLTSNPAAQRMLALSGEGVDFRLADSAALAPIAQAFSAWQGWAPDSAAPDSAAPDSAVPNGQGAFVTIKPGEDDGIGPGPGPVMRSARPDLAAHLKLRFARVDTAGHETGRCVIFMQDVTAIENQAQQLKLASMGRLTASIAHEVRNPLSAIGHATALLAEDLAEPPQARLLKIVSDNVARVNRMVEDILQLSRKVQPHSEPLLLGGFLAELRHEFQQTHALADDMISLAGAGAAPVRFDALHLREVVVNLLTNAIRYASATAGSIRLFVVSAAPGRMELHVQDDGPGITPQVRAHLFEPFYTTSSKGTGLGLYLARELCLNNDAMLDYEYRIDPGAFAPRKASGRFVITFAQPAVPLSLPLMRNPDNAKILP</sequence>
<dbReference type="InterPro" id="IPR036097">
    <property type="entry name" value="HisK_dim/P_sf"/>
</dbReference>
<protein>
    <recommendedName>
        <fullName evidence="2">histidine kinase</fullName>
        <ecNumber evidence="2">2.7.13.3</ecNumber>
    </recommendedName>
</protein>
<feature type="domain" description="Histidine kinase" evidence="5">
    <location>
        <begin position="358"/>
        <end position="575"/>
    </location>
</feature>
<gene>
    <name evidence="6" type="ORF">CR103_01610</name>
</gene>
<dbReference type="Pfam" id="PF25323">
    <property type="entry name" value="6TM_PilS"/>
    <property type="match status" value="1"/>
</dbReference>
<comment type="caution">
    <text evidence="6">The sequence shown here is derived from an EMBL/GenBank/DDBJ whole genome shotgun (WGS) entry which is preliminary data.</text>
</comment>
<keyword evidence="4" id="KW-0472">Membrane</keyword>
<dbReference type="InterPro" id="IPR036890">
    <property type="entry name" value="HATPase_C_sf"/>
</dbReference>
<dbReference type="Gene3D" id="1.10.287.130">
    <property type="match status" value="1"/>
</dbReference>
<dbReference type="SUPFAM" id="SSF47384">
    <property type="entry name" value="Homodimeric domain of signal transducing histidine kinase"/>
    <property type="match status" value="1"/>
</dbReference>
<dbReference type="Pfam" id="PF00512">
    <property type="entry name" value="HisKA"/>
    <property type="match status" value="1"/>
</dbReference>
<evidence type="ECO:0000259" key="5">
    <source>
        <dbReference type="PROSITE" id="PS50109"/>
    </source>
</evidence>
<dbReference type="InterPro" id="IPR004358">
    <property type="entry name" value="Sig_transdc_His_kin-like_C"/>
</dbReference>
<keyword evidence="6" id="KW-0808">Transferase</keyword>
<dbReference type="Proteomes" id="UP000228593">
    <property type="component" value="Unassembled WGS sequence"/>
</dbReference>
<dbReference type="InterPro" id="IPR005467">
    <property type="entry name" value="His_kinase_dom"/>
</dbReference>
<dbReference type="SMART" id="SM00388">
    <property type="entry name" value="HisKA"/>
    <property type="match status" value="1"/>
</dbReference>
<dbReference type="CDD" id="cd00082">
    <property type="entry name" value="HisKA"/>
    <property type="match status" value="1"/>
</dbReference>
<dbReference type="InterPro" id="IPR003661">
    <property type="entry name" value="HisK_dim/P_dom"/>
</dbReference>
<name>A0A2G8T6R0_9BURK</name>
<comment type="catalytic activity">
    <reaction evidence="1">
        <text>ATP + protein L-histidine = ADP + protein N-phospho-L-histidine.</text>
        <dbReference type="EC" id="2.7.13.3"/>
    </reaction>
</comment>
<dbReference type="Pfam" id="PF02518">
    <property type="entry name" value="HATPase_c"/>
    <property type="match status" value="1"/>
</dbReference>
<dbReference type="PANTHER" id="PTHR43065:SF52">
    <property type="entry name" value="SENSOR PROTEIN KINASE PILS"/>
    <property type="match status" value="1"/>
</dbReference>
<feature type="transmembrane region" description="Helical" evidence="4">
    <location>
        <begin position="118"/>
        <end position="138"/>
    </location>
</feature>
<keyword evidence="4" id="KW-0812">Transmembrane</keyword>
<dbReference type="EMBL" id="PDOB01000001">
    <property type="protein sequence ID" value="PIL41747.1"/>
    <property type="molecule type" value="Genomic_DNA"/>
</dbReference>
<dbReference type="EC" id="2.7.13.3" evidence="2"/>
<keyword evidence="4" id="KW-1133">Transmembrane helix</keyword>
<proteinExistence type="predicted"/>
<evidence type="ECO:0000313" key="6">
    <source>
        <dbReference type="EMBL" id="PIL41747.1"/>
    </source>
</evidence>
<dbReference type="PRINTS" id="PR00344">
    <property type="entry name" value="BCTRLSENSOR"/>
</dbReference>
<keyword evidence="6" id="KW-0418">Kinase</keyword>
<evidence type="ECO:0000313" key="7">
    <source>
        <dbReference type="Proteomes" id="UP000228593"/>
    </source>
</evidence>
<dbReference type="SUPFAM" id="SSF55874">
    <property type="entry name" value="ATPase domain of HSP90 chaperone/DNA topoisomerase II/histidine kinase"/>
    <property type="match status" value="1"/>
</dbReference>
<evidence type="ECO:0000256" key="3">
    <source>
        <dbReference type="ARBA" id="ARBA00022553"/>
    </source>
</evidence>
<reference evidence="6 7" key="1">
    <citation type="submission" date="2017-10" db="EMBL/GenBank/DDBJ databases">
        <title>Massilia psychrophilum sp. nov., a novel purple-pigmented bacterium isolated from Tianshan glacier, Xinjiang Municipality, China.</title>
        <authorList>
            <person name="Wang H."/>
        </authorList>
    </citation>
    <scope>NUCLEOTIDE SEQUENCE [LARGE SCALE GENOMIC DNA]</scope>
    <source>
        <strain evidence="6 7">JCM 30813</strain>
    </source>
</reference>
<dbReference type="SMART" id="SM00387">
    <property type="entry name" value="HATPase_c"/>
    <property type="match status" value="1"/>
</dbReference>
<dbReference type="GO" id="GO:0000155">
    <property type="term" value="F:phosphorelay sensor kinase activity"/>
    <property type="evidence" value="ECO:0007669"/>
    <property type="project" value="InterPro"/>
</dbReference>
<dbReference type="AlphaFoldDB" id="A0A2G8T6R0"/>
<evidence type="ECO:0000256" key="1">
    <source>
        <dbReference type="ARBA" id="ARBA00000085"/>
    </source>
</evidence>
<accession>A0A2G8T6R0</accession>
<keyword evidence="3" id="KW-0597">Phosphoprotein</keyword>
<feature type="transmembrane region" description="Helical" evidence="4">
    <location>
        <begin position="159"/>
        <end position="176"/>
    </location>
</feature>
<dbReference type="Gene3D" id="3.30.565.10">
    <property type="entry name" value="Histidine kinase-like ATPase, C-terminal domain"/>
    <property type="match status" value="1"/>
</dbReference>
<organism evidence="6 7">
    <name type="scientific">Massilia psychrophila</name>
    <dbReference type="NCBI Taxonomy" id="1603353"/>
    <lineage>
        <taxon>Bacteria</taxon>
        <taxon>Pseudomonadati</taxon>
        <taxon>Pseudomonadota</taxon>
        <taxon>Betaproteobacteria</taxon>
        <taxon>Burkholderiales</taxon>
        <taxon>Oxalobacteraceae</taxon>
        <taxon>Telluria group</taxon>
        <taxon>Massilia</taxon>
    </lineage>
</organism>
<dbReference type="OrthoDB" id="9815750at2"/>
<feature type="transmembrane region" description="Helical" evidence="4">
    <location>
        <begin position="51"/>
        <end position="73"/>
    </location>
</feature>
<feature type="transmembrane region" description="Helical" evidence="4">
    <location>
        <begin position="21"/>
        <end position="39"/>
    </location>
</feature>
<evidence type="ECO:0000256" key="4">
    <source>
        <dbReference type="SAM" id="Phobius"/>
    </source>
</evidence>
<dbReference type="InterPro" id="IPR003594">
    <property type="entry name" value="HATPase_dom"/>
</dbReference>
<evidence type="ECO:0000256" key="2">
    <source>
        <dbReference type="ARBA" id="ARBA00012438"/>
    </source>
</evidence>